<dbReference type="InterPro" id="IPR006076">
    <property type="entry name" value="FAD-dep_OxRdtase"/>
</dbReference>
<reference evidence="3 4" key="1">
    <citation type="submission" date="2023-08" db="EMBL/GenBank/DDBJ databases">
        <title>Black Yeasts Isolated from many extreme environments.</title>
        <authorList>
            <person name="Coleine C."/>
            <person name="Stajich J.E."/>
            <person name="Selbmann L."/>
        </authorList>
    </citation>
    <scope>NUCLEOTIDE SEQUENCE [LARGE SCALE GENOMIC DNA]</scope>
    <source>
        <strain evidence="3 4">CCFEE 5792</strain>
    </source>
</reference>
<evidence type="ECO:0000313" key="4">
    <source>
        <dbReference type="Proteomes" id="UP001358417"/>
    </source>
</evidence>
<dbReference type="AlphaFoldDB" id="A0AAV9MSJ8"/>
<evidence type="ECO:0000259" key="2">
    <source>
        <dbReference type="Pfam" id="PF01266"/>
    </source>
</evidence>
<name>A0AAV9MSJ8_9EURO</name>
<evidence type="ECO:0000313" key="3">
    <source>
        <dbReference type="EMBL" id="KAK5044569.1"/>
    </source>
</evidence>
<dbReference type="RefSeq" id="XP_064700227.1">
    <property type="nucleotide sequence ID" value="XM_064854228.1"/>
</dbReference>
<gene>
    <name evidence="3" type="ORF">LTR84_010693</name>
</gene>
<accession>A0AAV9MSJ8</accession>
<sequence length="493" mass="52490">MGDASFQIGSSSPAGLPSLNPTESYWQTSHPVPVAEHRSTSSLPSNATVVIVGTGISGVFAAHEILSQSTDIDVLVLEARTLCSSATGRNGGHLVPIIHEQRPGIIAWELRNFHHVAALIESAGIPCDFRKLNGCLGFWNKTYFEEAKAALKEAAALAPEQTRDAVRVVEDAAELEELNLVGAVGAIVQTTAASLSPYKLVTWLWQDLLKKHEGTGRLNLQTTTPVTSLSPHSKEGNPGYLLTTARGTIIASHIILATNGYTSHLLPQFSSLISPTQAQMTAQLPPPDSPFSSNLIPRSYGFVGIPGMDHEMSDYLVQRPISENGATGRGELMYGGGRHAAKGYGVGVSDDSYIDPDVENHLRGLPERLNLAAQGSVRVTHLELLASWTGIIGSSIDGFPWVGGVPDHHGMFLAAGYSGHGMPNAPLSGRHVARLVLESLRNGGDWSGLQKAEVELTEKKGLSSAIDSDAVEKNFGVPVEYVITKERINGALG</sequence>
<dbReference type="Gene3D" id="3.50.50.60">
    <property type="entry name" value="FAD/NAD(P)-binding domain"/>
    <property type="match status" value="1"/>
</dbReference>
<dbReference type="GO" id="GO:0005737">
    <property type="term" value="C:cytoplasm"/>
    <property type="evidence" value="ECO:0007669"/>
    <property type="project" value="TreeGrafter"/>
</dbReference>
<proteinExistence type="predicted"/>
<dbReference type="SUPFAM" id="SSF51905">
    <property type="entry name" value="FAD/NAD(P)-binding domain"/>
    <property type="match status" value="1"/>
</dbReference>
<comment type="caution">
    <text evidence="3">The sequence shown here is derived from an EMBL/GenBank/DDBJ whole genome shotgun (WGS) entry which is preliminary data.</text>
</comment>
<dbReference type="GeneID" id="89978849"/>
<feature type="compositionally biased region" description="Polar residues" evidence="1">
    <location>
        <begin position="7"/>
        <end position="22"/>
    </location>
</feature>
<dbReference type="EMBL" id="JAVRRD010000047">
    <property type="protein sequence ID" value="KAK5044569.1"/>
    <property type="molecule type" value="Genomic_DNA"/>
</dbReference>
<dbReference type="InterPro" id="IPR036188">
    <property type="entry name" value="FAD/NAD-bd_sf"/>
</dbReference>
<feature type="region of interest" description="Disordered" evidence="1">
    <location>
        <begin position="1"/>
        <end position="22"/>
    </location>
</feature>
<dbReference type="PANTHER" id="PTHR13847">
    <property type="entry name" value="SARCOSINE DEHYDROGENASE-RELATED"/>
    <property type="match status" value="1"/>
</dbReference>
<dbReference type="Pfam" id="PF01266">
    <property type="entry name" value="DAO"/>
    <property type="match status" value="1"/>
</dbReference>
<evidence type="ECO:0000256" key="1">
    <source>
        <dbReference type="SAM" id="MobiDB-lite"/>
    </source>
</evidence>
<dbReference type="Proteomes" id="UP001358417">
    <property type="component" value="Unassembled WGS sequence"/>
</dbReference>
<dbReference type="Gene3D" id="3.30.9.10">
    <property type="entry name" value="D-Amino Acid Oxidase, subunit A, domain 2"/>
    <property type="match status" value="1"/>
</dbReference>
<protein>
    <recommendedName>
        <fullName evidence="2">FAD dependent oxidoreductase domain-containing protein</fullName>
    </recommendedName>
</protein>
<organism evidence="3 4">
    <name type="scientific">Exophiala bonariae</name>
    <dbReference type="NCBI Taxonomy" id="1690606"/>
    <lineage>
        <taxon>Eukaryota</taxon>
        <taxon>Fungi</taxon>
        <taxon>Dikarya</taxon>
        <taxon>Ascomycota</taxon>
        <taxon>Pezizomycotina</taxon>
        <taxon>Eurotiomycetes</taxon>
        <taxon>Chaetothyriomycetidae</taxon>
        <taxon>Chaetothyriales</taxon>
        <taxon>Herpotrichiellaceae</taxon>
        <taxon>Exophiala</taxon>
    </lineage>
</organism>
<keyword evidence="4" id="KW-1185">Reference proteome</keyword>
<feature type="domain" description="FAD dependent oxidoreductase" evidence="2">
    <location>
        <begin position="49"/>
        <end position="435"/>
    </location>
</feature>
<dbReference type="PANTHER" id="PTHR13847:SF129">
    <property type="entry name" value="FAD DEPENDENT OXIDOREDUCTASE"/>
    <property type="match status" value="1"/>
</dbReference>